<dbReference type="EMBL" id="MLAK01001366">
    <property type="protein sequence ID" value="OHS93912.1"/>
    <property type="molecule type" value="Genomic_DNA"/>
</dbReference>
<organism evidence="1 2">
    <name type="scientific">Tritrichomonas foetus</name>
    <dbReference type="NCBI Taxonomy" id="1144522"/>
    <lineage>
        <taxon>Eukaryota</taxon>
        <taxon>Metamonada</taxon>
        <taxon>Parabasalia</taxon>
        <taxon>Tritrichomonadida</taxon>
        <taxon>Tritrichomonadidae</taxon>
        <taxon>Tritrichomonas</taxon>
    </lineage>
</organism>
<proteinExistence type="predicted"/>
<dbReference type="GeneID" id="94847610"/>
<gene>
    <name evidence="1" type="ORF">TRFO_39908</name>
</gene>
<dbReference type="Proteomes" id="UP000179807">
    <property type="component" value="Unassembled WGS sequence"/>
</dbReference>
<dbReference type="VEuPathDB" id="TrichDB:TRFO_39908"/>
<dbReference type="RefSeq" id="XP_068347049.1">
    <property type="nucleotide sequence ID" value="XM_068512906.1"/>
</dbReference>
<accession>A0A1J4J387</accession>
<comment type="caution">
    <text evidence="1">The sequence shown here is derived from an EMBL/GenBank/DDBJ whole genome shotgun (WGS) entry which is preliminary data.</text>
</comment>
<name>A0A1J4J387_9EUKA</name>
<protein>
    <submittedName>
        <fullName evidence="1">Uncharacterized protein</fullName>
    </submittedName>
</protein>
<keyword evidence="2" id="KW-1185">Reference proteome</keyword>
<reference evidence="1" key="1">
    <citation type="submission" date="2016-10" db="EMBL/GenBank/DDBJ databases">
        <authorList>
            <person name="Benchimol M."/>
            <person name="Almeida L.G."/>
            <person name="Vasconcelos A.T."/>
            <person name="Perreira-Neves A."/>
            <person name="Rosa I.A."/>
            <person name="Tasca T."/>
            <person name="Bogo M.R."/>
            <person name="de Souza W."/>
        </authorList>
    </citation>
    <scope>NUCLEOTIDE SEQUENCE [LARGE SCALE GENOMIC DNA]</scope>
    <source>
        <strain evidence="1">K</strain>
    </source>
</reference>
<sequence>MMLLILWALSCSKRMDIHDLTKGNILSDKIHHYLEKEARQKDIETMIKQKLLKIKTKDDSYEYLRIIKGSDPNLQKKYHFQTERPYNPQMMIGQNLGNAYTQGINNRKQYFPANFQRRNIVQRRPNLRLGMNNRHHPSKKLMRRIRNDQNLVSIYNRLMNSNTNKRSRRTRYSLGAEPSLLIPTRQIYFPGVTEMLGPVSGYSVEKDEYGKEMAPRVRIPRLGTAHGLYKQTVY</sequence>
<dbReference type="AlphaFoldDB" id="A0A1J4J387"/>
<evidence type="ECO:0000313" key="2">
    <source>
        <dbReference type="Proteomes" id="UP000179807"/>
    </source>
</evidence>
<evidence type="ECO:0000313" key="1">
    <source>
        <dbReference type="EMBL" id="OHS93912.1"/>
    </source>
</evidence>